<feature type="region of interest" description="Disordered" evidence="1">
    <location>
        <begin position="1"/>
        <end position="33"/>
    </location>
</feature>
<proteinExistence type="predicted"/>
<evidence type="ECO:0000313" key="3">
    <source>
        <dbReference type="Proteomes" id="UP001253637"/>
    </source>
</evidence>
<feature type="region of interest" description="Disordered" evidence="1">
    <location>
        <begin position="53"/>
        <end position="81"/>
    </location>
</feature>
<dbReference type="Proteomes" id="UP001253637">
    <property type="component" value="Segment"/>
</dbReference>
<accession>A0A811BR55</accession>
<evidence type="ECO:0000313" key="2">
    <source>
        <dbReference type="EMBL" id="BCU02875.1"/>
    </source>
</evidence>
<evidence type="ECO:0000256" key="1">
    <source>
        <dbReference type="SAM" id="MobiDB-lite"/>
    </source>
</evidence>
<reference evidence="2" key="1">
    <citation type="submission" date="2021-04" db="EMBL/GenBank/DDBJ databases">
        <title>Draft Genome Sequence of Pandoravirus japonicus, Isolated from the Sabaishi River of Niigata, Japan.</title>
        <authorList>
            <person name="Hosokawa N."/>
            <person name="Takahashi H."/>
            <person name="Aoki K."/>
            <person name="Takemura M."/>
        </authorList>
    </citation>
    <scope>NUCLEOTIDE SEQUENCE</scope>
</reference>
<dbReference type="EMBL" id="LC625835">
    <property type="protein sequence ID" value="BCU02875.1"/>
    <property type="molecule type" value="Genomic_DNA"/>
</dbReference>
<organism evidence="2 3">
    <name type="scientific">Pandoravirus japonicus</name>
    <dbReference type="NCBI Taxonomy" id="2823154"/>
    <lineage>
        <taxon>Viruses</taxon>
        <taxon>Pandoravirus</taxon>
    </lineage>
</organism>
<name>A0A811BR55_9VIRU</name>
<protein>
    <submittedName>
        <fullName evidence="2">Uncharacterized protein</fullName>
    </submittedName>
</protein>
<sequence>MSLSRAAASLPREHGTPASAFRRGKKRGQWDESAGLFSEPPFLSFFLSRTCSTTKKKNVRKGSAAEKRQTTMRKSRPQEGA</sequence>